<protein>
    <recommendedName>
        <fullName evidence="3">Hsp70 nucleotide exchange factor FES1</fullName>
    </recommendedName>
    <alternativeName>
        <fullName evidence="2">Hsp70 nucleotide exchange factor fes1</fullName>
    </alternativeName>
</protein>
<feature type="domain" description="Nucleotide exchange factor Fes1" evidence="6">
    <location>
        <begin position="75"/>
        <end position="155"/>
    </location>
</feature>
<evidence type="ECO:0000259" key="6">
    <source>
        <dbReference type="Pfam" id="PF08609"/>
    </source>
</evidence>
<accession>A0ABQ7R9Z0</accession>
<dbReference type="PANTHER" id="PTHR19316">
    <property type="entry name" value="PROTEIN FOLDING REGULATOR"/>
    <property type="match status" value="1"/>
</dbReference>
<dbReference type="Pfam" id="PF08609">
    <property type="entry name" value="Fes1"/>
    <property type="match status" value="1"/>
</dbReference>
<sequence length="362" mass="40465">MNRELPEGGTSDVPIMSNLLSMKLNWGTAVLYPPTWASRFPVRARPKCASWLCTRMASIKNNPDINFPFILDFAMEKLLQWSIANQSDDKELRAKTPAPDPELLAQLFGQAVDEPTQMKQNMAVITSPEIDLENKLVAFDNFEMLIENLDNANNIENLKLWDPLLQQLSSSEPKLQAFACSCIGTATQNNPKSQQNFLQYAEGENGMAKLVELASDKSPETNLKAIYALANIVRHNKEGVESFEKHNGWDIIAPILNSDKSPEKLKLRALSLLNAALSTPIDSARLEKLQQDQVVKSLLSLIKVDGHIGCIDSATNIVTTLMSHKYSFDEEEKKMVAQAVEQLEKMKDQISHEDLQILKSVS</sequence>
<keyword evidence="5" id="KW-0175">Coiled coil</keyword>
<keyword evidence="4" id="KW-0677">Repeat</keyword>
<evidence type="ECO:0000256" key="5">
    <source>
        <dbReference type="SAM" id="Coils"/>
    </source>
</evidence>
<dbReference type="PANTHER" id="PTHR19316:SF18">
    <property type="entry name" value="HSP70-BINDING PROTEIN 1"/>
    <property type="match status" value="1"/>
</dbReference>
<dbReference type="InterPro" id="IPR050693">
    <property type="entry name" value="Hsp70_NEF-Inhibitors"/>
</dbReference>
<comment type="caution">
    <text evidence="7">The sequence shown here is derived from an EMBL/GenBank/DDBJ whole genome shotgun (WGS) entry which is preliminary data.</text>
</comment>
<evidence type="ECO:0000256" key="1">
    <source>
        <dbReference type="ARBA" id="ARBA00011045"/>
    </source>
</evidence>
<evidence type="ECO:0000313" key="8">
    <source>
        <dbReference type="Proteomes" id="UP000697297"/>
    </source>
</evidence>
<dbReference type="Gene3D" id="1.25.10.10">
    <property type="entry name" value="Leucine-rich Repeat Variant"/>
    <property type="match status" value="1"/>
</dbReference>
<gene>
    <name evidence="7" type="ORF">KL946_004885</name>
</gene>
<evidence type="ECO:0000256" key="3">
    <source>
        <dbReference type="ARBA" id="ARBA00020719"/>
    </source>
</evidence>
<dbReference type="InterPro" id="IPR013918">
    <property type="entry name" value="Nucleotide_exch_fac_Fes1"/>
</dbReference>
<dbReference type="EMBL" id="JAHLUN010000017">
    <property type="protein sequence ID" value="KAG7762021.1"/>
    <property type="molecule type" value="Genomic_DNA"/>
</dbReference>
<dbReference type="Proteomes" id="UP000697297">
    <property type="component" value="Unassembled WGS sequence"/>
</dbReference>
<proteinExistence type="inferred from homology"/>
<reference evidence="7 8" key="1">
    <citation type="journal article" date="2021" name="G3 (Bethesda)">
        <title>Genomic diversity, chromosomal rearrangements, and interspecies hybridization in the ogataea polymorpha species complex.</title>
        <authorList>
            <person name="Hanson S.J."/>
            <person name="Cinneide E.O."/>
            <person name="Salzberg L.I."/>
            <person name="Wolfe K.H."/>
            <person name="McGowan J."/>
            <person name="Fitzpatrick D.A."/>
            <person name="Matlin K."/>
        </authorList>
    </citation>
    <scope>NUCLEOTIDE SEQUENCE [LARGE SCALE GENOMIC DNA]</scope>
    <source>
        <strain evidence="7">81-436-3</strain>
    </source>
</reference>
<name>A0ABQ7R9Z0_9ASCO</name>
<dbReference type="SUPFAM" id="SSF48371">
    <property type="entry name" value="ARM repeat"/>
    <property type="match status" value="1"/>
</dbReference>
<evidence type="ECO:0000256" key="2">
    <source>
        <dbReference type="ARBA" id="ARBA00015214"/>
    </source>
</evidence>
<evidence type="ECO:0000313" key="7">
    <source>
        <dbReference type="EMBL" id="KAG7762021.1"/>
    </source>
</evidence>
<feature type="coiled-coil region" evidence="5">
    <location>
        <begin position="329"/>
        <end position="356"/>
    </location>
</feature>
<evidence type="ECO:0000256" key="4">
    <source>
        <dbReference type="ARBA" id="ARBA00022737"/>
    </source>
</evidence>
<comment type="similarity">
    <text evidence="1">Belongs to the FES1 family.</text>
</comment>
<dbReference type="InterPro" id="IPR016024">
    <property type="entry name" value="ARM-type_fold"/>
</dbReference>
<keyword evidence="8" id="KW-1185">Reference proteome</keyword>
<organism evidence="7 8">
    <name type="scientific">Ogataea haglerorum</name>
    <dbReference type="NCBI Taxonomy" id="1937702"/>
    <lineage>
        <taxon>Eukaryota</taxon>
        <taxon>Fungi</taxon>
        <taxon>Dikarya</taxon>
        <taxon>Ascomycota</taxon>
        <taxon>Saccharomycotina</taxon>
        <taxon>Pichiomycetes</taxon>
        <taxon>Pichiales</taxon>
        <taxon>Pichiaceae</taxon>
        <taxon>Ogataea</taxon>
    </lineage>
</organism>
<dbReference type="InterPro" id="IPR011989">
    <property type="entry name" value="ARM-like"/>
</dbReference>